<reference evidence="2" key="1">
    <citation type="submission" date="2021-12" db="EMBL/GenBank/DDBJ databases">
        <authorList>
            <person name="Li Y."/>
        </authorList>
    </citation>
    <scope>NUCLEOTIDE SEQUENCE</scope>
    <source>
        <strain evidence="2">DKSPLA3</strain>
    </source>
</reference>
<evidence type="ECO:0000313" key="2">
    <source>
        <dbReference type="EMBL" id="MCD7111039.1"/>
    </source>
</evidence>
<dbReference type="Proteomes" id="UP001139089">
    <property type="component" value="Unassembled WGS sequence"/>
</dbReference>
<dbReference type="RefSeq" id="WP_231816146.1">
    <property type="nucleotide sequence ID" value="NZ_JAJOZR010000012.1"/>
</dbReference>
<feature type="signal peptide" evidence="1">
    <location>
        <begin position="1"/>
        <end position="27"/>
    </location>
</feature>
<feature type="chain" id="PRO_5040984346" description="Porin" evidence="1">
    <location>
        <begin position="28"/>
        <end position="105"/>
    </location>
</feature>
<keyword evidence="3" id="KW-1185">Reference proteome</keyword>
<dbReference type="EMBL" id="JAJOZR010000012">
    <property type="protein sequence ID" value="MCD7111039.1"/>
    <property type="molecule type" value="Genomic_DNA"/>
</dbReference>
<evidence type="ECO:0008006" key="4">
    <source>
        <dbReference type="Google" id="ProtNLM"/>
    </source>
</evidence>
<evidence type="ECO:0000313" key="3">
    <source>
        <dbReference type="Proteomes" id="UP001139089"/>
    </source>
</evidence>
<organism evidence="2 3">
    <name type="scientific">Rhizobium quercicola</name>
    <dbReference type="NCBI Taxonomy" id="2901226"/>
    <lineage>
        <taxon>Bacteria</taxon>
        <taxon>Pseudomonadati</taxon>
        <taxon>Pseudomonadota</taxon>
        <taxon>Alphaproteobacteria</taxon>
        <taxon>Hyphomicrobiales</taxon>
        <taxon>Rhizobiaceae</taxon>
        <taxon>Rhizobium/Agrobacterium group</taxon>
        <taxon>Rhizobium</taxon>
    </lineage>
</organism>
<sequence length="105" mass="10228">MPSPLIIAMLAGSLAGSLMVLPLPTAAAPLGSWAGGGAGAAVAEVDALQVAPVSGDCSSAASQVVEQTGGDLLSVQMTSDGQCVVTVLIPGNGGRPKKVTMRVPM</sequence>
<dbReference type="AlphaFoldDB" id="A0A9X1T2F5"/>
<gene>
    <name evidence="2" type="ORF">LRX75_18550</name>
</gene>
<keyword evidence="1" id="KW-0732">Signal</keyword>
<name>A0A9X1T2F5_9HYPH</name>
<comment type="caution">
    <text evidence="2">The sequence shown here is derived from an EMBL/GenBank/DDBJ whole genome shotgun (WGS) entry which is preliminary data.</text>
</comment>
<protein>
    <recommendedName>
        <fullName evidence="4">Porin</fullName>
    </recommendedName>
</protein>
<proteinExistence type="predicted"/>
<evidence type="ECO:0000256" key="1">
    <source>
        <dbReference type="SAM" id="SignalP"/>
    </source>
</evidence>
<accession>A0A9X1T2F5</accession>